<evidence type="ECO:0000259" key="7">
    <source>
        <dbReference type="PROSITE" id="PS51935"/>
    </source>
</evidence>
<feature type="domain" description="NlpC/P60" evidence="7">
    <location>
        <begin position="22"/>
        <end position="144"/>
    </location>
</feature>
<evidence type="ECO:0000256" key="6">
    <source>
        <dbReference type="SAM" id="SignalP"/>
    </source>
</evidence>
<keyword evidence="3 6" id="KW-0732">Signal</keyword>
<keyword evidence="5" id="KW-0788">Thiol protease</keyword>
<evidence type="ECO:0000313" key="8">
    <source>
        <dbReference type="EMBL" id="NEW07582.1"/>
    </source>
</evidence>
<sequence>MKKVVALIFSLVLFLSVGAGSVFAAKSTLDDAVDGLVGTPYKWAGTTTSGFDCSGFTSYLFDQFGIDLPHSSKGQVQEGNWVDKNDLRKGDLVFFNTDGKGVSHVGVYLGDGEFAHSATNEGVVKSKLSESYYAKRYVSARRVLWDDIYNQLTAIQSK</sequence>
<dbReference type="RefSeq" id="WP_163948774.1">
    <property type="nucleotide sequence ID" value="NZ_JAAIKC010000005.1"/>
</dbReference>
<dbReference type="Pfam" id="PF00877">
    <property type="entry name" value="NLPC_P60"/>
    <property type="match status" value="1"/>
</dbReference>
<comment type="caution">
    <text evidence="8">The sequence shown here is derived from an EMBL/GenBank/DDBJ whole genome shotgun (WGS) entry which is preliminary data.</text>
</comment>
<proteinExistence type="inferred from homology"/>
<dbReference type="PANTHER" id="PTHR47360:SF1">
    <property type="entry name" value="ENDOPEPTIDASE NLPC-RELATED"/>
    <property type="match status" value="1"/>
</dbReference>
<evidence type="ECO:0000256" key="1">
    <source>
        <dbReference type="ARBA" id="ARBA00007074"/>
    </source>
</evidence>
<dbReference type="PROSITE" id="PS51935">
    <property type="entry name" value="NLPC_P60"/>
    <property type="match status" value="1"/>
</dbReference>
<name>A0A6G3ZZL7_9BACL</name>
<dbReference type="InterPro" id="IPR000064">
    <property type="entry name" value="NLP_P60_dom"/>
</dbReference>
<evidence type="ECO:0000256" key="4">
    <source>
        <dbReference type="ARBA" id="ARBA00022801"/>
    </source>
</evidence>
<comment type="similarity">
    <text evidence="1">Belongs to the peptidase C40 family.</text>
</comment>
<reference evidence="8" key="1">
    <citation type="submission" date="2020-02" db="EMBL/GenBank/DDBJ databases">
        <authorList>
            <person name="Shen X.-R."/>
            <person name="Zhang Y.-X."/>
        </authorList>
    </citation>
    <scope>NUCLEOTIDE SEQUENCE</scope>
    <source>
        <strain evidence="8">SYP-B3998</strain>
    </source>
</reference>
<evidence type="ECO:0000256" key="2">
    <source>
        <dbReference type="ARBA" id="ARBA00022670"/>
    </source>
</evidence>
<dbReference type="SUPFAM" id="SSF54001">
    <property type="entry name" value="Cysteine proteinases"/>
    <property type="match status" value="1"/>
</dbReference>
<dbReference type="PANTHER" id="PTHR47360">
    <property type="entry name" value="MUREIN DD-ENDOPEPTIDASE MEPS/MUREIN LD-CARBOXYPEPTIDASE"/>
    <property type="match status" value="1"/>
</dbReference>
<dbReference type="InterPro" id="IPR052062">
    <property type="entry name" value="Murein_DD/LD_carboxypeptidase"/>
</dbReference>
<dbReference type="EMBL" id="JAAIKC010000005">
    <property type="protein sequence ID" value="NEW07582.1"/>
    <property type="molecule type" value="Genomic_DNA"/>
</dbReference>
<evidence type="ECO:0000256" key="3">
    <source>
        <dbReference type="ARBA" id="ARBA00022729"/>
    </source>
</evidence>
<organism evidence="8">
    <name type="scientific">Paenibacillus sp. SYP-B3998</name>
    <dbReference type="NCBI Taxonomy" id="2678564"/>
    <lineage>
        <taxon>Bacteria</taxon>
        <taxon>Bacillati</taxon>
        <taxon>Bacillota</taxon>
        <taxon>Bacilli</taxon>
        <taxon>Bacillales</taxon>
        <taxon>Paenibacillaceae</taxon>
        <taxon>Paenibacillus</taxon>
    </lineage>
</organism>
<keyword evidence="2" id="KW-0645">Protease</keyword>
<keyword evidence="4" id="KW-0378">Hydrolase</keyword>
<dbReference type="InterPro" id="IPR038765">
    <property type="entry name" value="Papain-like_cys_pep_sf"/>
</dbReference>
<dbReference type="Gene3D" id="3.90.1720.10">
    <property type="entry name" value="endopeptidase domain like (from Nostoc punctiforme)"/>
    <property type="match status" value="1"/>
</dbReference>
<accession>A0A6G3ZZL7</accession>
<dbReference type="AlphaFoldDB" id="A0A6G3ZZL7"/>
<gene>
    <name evidence="8" type="ORF">GK047_16365</name>
</gene>
<dbReference type="GO" id="GO:0008234">
    <property type="term" value="F:cysteine-type peptidase activity"/>
    <property type="evidence" value="ECO:0007669"/>
    <property type="project" value="UniProtKB-KW"/>
</dbReference>
<dbReference type="GO" id="GO:0006508">
    <property type="term" value="P:proteolysis"/>
    <property type="evidence" value="ECO:0007669"/>
    <property type="project" value="UniProtKB-KW"/>
</dbReference>
<evidence type="ECO:0000256" key="5">
    <source>
        <dbReference type="ARBA" id="ARBA00022807"/>
    </source>
</evidence>
<feature type="chain" id="PRO_5026312569" evidence="6">
    <location>
        <begin position="25"/>
        <end position="158"/>
    </location>
</feature>
<protein>
    <submittedName>
        <fullName evidence="8">C40 family peptidase</fullName>
    </submittedName>
</protein>
<feature type="signal peptide" evidence="6">
    <location>
        <begin position="1"/>
        <end position="24"/>
    </location>
</feature>